<accession>A0ABS2LUA6</accession>
<evidence type="ECO:0000313" key="2">
    <source>
        <dbReference type="Proteomes" id="UP000764837"/>
    </source>
</evidence>
<name>A0ABS2LUA6_9ACTN</name>
<evidence type="ECO:0000313" key="1">
    <source>
        <dbReference type="EMBL" id="MBM7491773.1"/>
    </source>
</evidence>
<sequence>MDTDHAAVTTGRPVPAEGWRAGTITWLVHRTPLVVGRWRTWMDAASQKAGI</sequence>
<keyword evidence="2" id="KW-1185">Reference proteome</keyword>
<gene>
    <name evidence="1" type="ORF">JOD64_002995</name>
</gene>
<protein>
    <submittedName>
        <fullName evidence="1">Uncharacterized protein</fullName>
    </submittedName>
</protein>
<comment type="caution">
    <text evidence="1">The sequence shown here is derived from an EMBL/GenBank/DDBJ whole genome shotgun (WGS) entry which is preliminary data.</text>
</comment>
<dbReference type="Proteomes" id="UP000764837">
    <property type="component" value="Unassembled WGS sequence"/>
</dbReference>
<proteinExistence type="predicted"/>
<dbReference type="EMBL" id="JAFBBP010000001">
    <property type="protein sequence ID" value="MBM7491773.1"/>
    <property type="molecule type" value="Genomic_DNA"/>
</dbReference>
<organism evidence="1 2">
    <name type="scientific">Micromonospora luteifusca</name>
    <dbReference type="NCBI Taxonomy" id="709860"/>
    <lineage>
        <taxon>Bacteria</taxon>
        <taxon>Bacillati</taxon>
        <taxon>Actinomycetota</taxon>
        <taxon>Actinomycetes</taxon>
        <taxon>Micromonosporales</taxon>
        <taxon>Micromonosporaceae</taxon>
        <taxon>Micromonospora</taxon>
    </lineage>
</organism>
<dbReference type="RefSeq" id="WP_204942780.1">
    <property type="nucleotide sequence ID" value="NZ_JAFBBP010000001.1"/>
</dbReference>
<reference evidence="1 2" key="1">
    <citation type="submission" date="2021-01" db="EMBL/GenBank/DDBJ databases">
        <title>Sequencing the genomes of 1000 actinobacteria strains.</title>
        <authorList>
            <person name="Klenk H.-P."/>
        </authorList>
    </citation>
    <scope>NUCLEOTIDE SEQUENCE [LARGE SCALE GENOMIC DNA]</scope>
    <source>
        <strain evidence="1 2">DSM 100204</strain>
    </source>
</reference>